<comment type="caution">
    <text evidence="2">The sequence shown here is derived from an EMBL/GenBank/DDBJ whole genome shotgun (WGS) entry which is preliminary data.</text>
</comment>
<proteinExistence type="predicted"/>
<dbReference type="Proteomes" id="UP000095149">
    <property type="component" value="Unassembled WGS sequence"/>
</dbReference>
<sequence length="137" mass="15258">MPSTPPTQPDDARPRPPDDFVLGPIANPTTQHVANPTTQHVASPASLSFALVPRWRELGWLRGIFEGIAGQDQRAYNKWIENEFRMIDSLPLPLGQANDMRSAAKKKIDDHRQLSFWATAIIPTFVFINSIVVCLVG</sequence>
<evidence type="ECO:0000313" key="3">
    <source>
        <dbReference type="Proteomes" id="UP000095149"/>
    </source>
</evidence>
<reference evidence="2 3" key="1">
    <citation type="submission" date="2016-06" db="EMBL/GenBank/DDBJ databases">
        <title>Evolution of pathogenesis and genome organization in the Tremellales.</title>
        <authorList>
            <person name="Cuomo C."/>
            <person name="Litvintseva A."/>
            <person name="Heitman J."/>
            <person name="Chen Y."/>
            <person name="Sun S."/>
            <person name="Springer D."/>
            <person name="Dromer F."/>
            <person name="Young S."/>
            <person name="Zeng Q."/>
            <person name="Chapman S."/>
            <person name="Gujja S."/>
            <person name="Saif S."/>
            <person name="Birren B."/>
        </authorList>
    </citation>
    <scope>NUCLEOTIDE SEQUENCE [LARGE SCALE GENOMIC DNA]</scope>
    <source>
        <strain evidence="2 3">CBS 6273</strain>
    </source>
</reference>
<evidence type="ECO:0000256" key="1">
    <source>
        <dbReference type="SAM" id="Phobius"/>
    </source>
</evidence>
<gene>
    <name evidence="2" type="ORF">I350_02564</name>
</gene>
<accession>A0A1E3KBD1</accession>
<protein>
    <submittedName>
        <fullName evidence="2">Uncharacterized protein</fullName>
    </submittedName>
</protein>
<evidence type="ECO:0000313" key="2">
    <source>
        <dbReference type="EMBL" id="ODO10335.1"/>
    </source>
</evidence>
<name>A0A1E3KBD1_9TREE</name>
<dbReference type="AlphaFoldDB" id="A0A1E3KBD1"/>
<feature type="transmembrane region" description="Helical" evidence="1">
    <location>
        <begin position="114"/>
        <end position="136"/>
    </location>
</feature>
<organism evidence="2 3">
    <name type="scientific">Cryptococcus amylolentus CBS 6273</name>
    <dbReference type="NCBI Taxonomy" id="1296118"/>
    <lineage>
        <taxon>Eukaryota</taxon>
        <taxon>Fungi</taxon>
        <taxon>Dikarya</taxon>
        <taxon>Basidiomycota</taxon>
        <taxon>Agaricomycotina</taxon>
        <taxon>Tremellomycetes</taxon>
        <taxon>Tremellales</taxon>
        <taxon>Cryptococcaceae</taxon>
        <taxon>Cryptococcus</taxon>
    </lineage>
</organism>
<dbReference type="EMBL" id="MEKH01000003">
    <property type="protein sequence ID" value="ODO10335.1"/>
    <property type="molecule type" value="Genomic_DNA"/>
</dbReference>
<keyword evidence="1" id="KW-0472">Membrane</keyword>
<keyword evidence="1" id="KW-0812">Transmembrane</keyword>
<keyword evidence="1" id="KW-1133">Transmembrane helix</keyword>
<dbReference type="OrthoDB" id="10407435at2759"/>